<dbReference type="SUPFAM" id="SSF51905">
    <property type="entry name" value="FAD/NAD(P)-binding domain"/>
    <property type="match status" value="1"/>
</dbReference>
<evidence type="ECO:0000313" key="13">
    <source>
        <dbReference type="EMBL" id="RZO11899.1"/>
    </source>
</evidence>
<dbReference type="Gene3D" id="3.50.50.60">
    <property type="entry name" value="FAD/NAD(P)-binding domain"/>
    <property type="match status" value="2"/>
</dbReference>
<dbReference type="FunFam" id="3.50.50.60:FF:000002">
    <property type="entry name" value="tRNA uridine 5-carboxymethylaminomethyl modification enzyme MnmG"/>
    <property type="match status" value="1"/>
</dbReference>
<evidence type="ECO:0000256" key="7">
    <source>
        <dbReference type="ARBA" id="ARBA00022827"/>
    </source>
</evidence>
<protein>
    <recommendedName>
        <fullName evidence="4 11">tRNA uridine 5-carboxymethylaminomethyl modification enzyme MnmG</fullName>
    </recommendedName>
    <alternativeName>
        <fullName evidence="10 11">Glucose-inhibited division protein A</fullName>
    </alternativeName>
</protein>
<dbReference type="PANTHER" id="PTHR11806:SF0">
    <property type="entry name" value="PROTEIN MTO1 HOMOLOG, MITOCHONDRIAL"/>
    <property type="match status" value="1"/>
</dbReference>
<proteinExistence type="inferred from homology"/>
<dbReference type="PANTHER" id="PTHR11806">
    <property type="entry name" value="GLUCOSE INHIBITED DIVISION PROTEIN A"/>
    <property type="match status" value="1"/>
</dbReference>
<dbReference type="InterPro" id="IPR040131">
    <property type="entry name" value="MnmG_N"/>
</dbReference>
<evidence type="ECO:0000256" key="11">
    <source>
        <dbReference type="HAMAP-Rule" id="MF_00129"/>
    </source>
</evidence>
<dbReference type="InterPro" id="IPR004416">
    <property type="entry name" value="MnmG"/>
</dbReference>
<dbReference type="GO" id="GO:0002098">
    <property type="term" value="P:tRNA wobble uridine modification"/>
    <property type="evidence" value="ECO:0007669"/>
    <property type="project" value="InterPro"/>
</dbReference>
<organism evidence="13 14">
    <name type="scientific">SAR86 cluster bacterium</name>
    <dbReference type="NCBI Taxonomy" id="2030880"/>
    <lineage>
        <taxon>Bacteria</taxon>
        <taxon>Pseudomonadati</taxon>
        <taxon>Pseudomonadota</taxon>
        <taxon>Gammaproteobacteria</taxon>
        <taxon>SAR86 cluster</taxon>
    </lineage>
</organism>
<dbReference type="Pfam" id="PF01134">
    <property type="entry name" value="GIDA"/>
    <property type="match status" value="1"/>
</dbReference>
<dbReference type="Gene3D" id="1.10.10.1800">
    <property type="entry name" value="tRNA uridine 5-carboxymethylaminomethyl modification enzyme MnmG/GidA"/>
    <property type="match status" value="1"/>
</dbReference>
<dbReference type="Pfam" id="PF21680">
    <property type="entry name" value="GIDA_C_1st"/>
    <property type="match status" value="1"/>
</dbReference>
<dbReference type="Proteomes" id="UP000319023">
    <property type="component" value="Unassembled WGS sequence"/>
</dbReference>
<keyword evidence="11" id="KW-0963">Cytoplasm</keyword>
<dbReference type="InterPro" id="IPR044920">
    <property type="entry name" value="MnmG_C_subdom_sf"/>
</dbReference>
<keyword evidence="8 11" id="KW-0520">NAD</keyword>
<evidence type="ECO:0000259" key="12">
    <source>
        <dbReference type="SMART" id="SM01228"/>
    </source>
</evidence>
<gene>
    <name evidence="11 13" type="primary">mnmG</name>
    <name evidence="11" type="synonym">gidA</name>
    <name evidence="13" type="ORF">EVB01_01720</name>
</gene>
<feature type="domain" description="tRNA uridine 5-carboxymethylaminomethyl modification enzyme C-terminal subdomain" evidence="12">
    <location>
        <begin position="523"/>
        <end position="594"/>
    </location>
</feature>
<dbReference type="InterPro" id="IPR047001">
    <property type="entry name" value="MnmG_C_subdom"/>
</dbReference>
<feature type="binding site" evidence="11">
    <location>
        <begin position="8"/>
        <end position="13"/>
    </location>
    <ligand>
        <name>FAD</name>
        <dbReference type="ChEBI" id="CHEBI:57692"/>
    </ligand>
</feature>
<feature type="binding site" evidence="11">
    <location>
        <position position="174"/>
    </location>
    <ligand>
        <name>FAD</name>
        <dbReference type="ChEBI" id="CHEBI:57692"/>
    </ligand>
</feature>
<evidence type="ECO:0000256" key="3">
    <source>
        <dbReference type="ARBA" id="ARBA00007653"/>
    </source>
</evidence>
<keyword evidence="6 11" id="KW-0819">tRNA processing</keyword>
<dbReference type="NCBIfam" id="TIGR00136">
    <property type="entry name" value="mnmG_gidA"/>
    <property type="match status" value="1"/>
</dbReference>
<evidence type="ECO:0000256" key="9">
    <source>
        <dbReference type="ARBA" id="ARBA00025948"/>
    </source>
</evidence>
<evidence type="ECO:0000256" key="2">
    <source>
        <dbReference type="ARBA" id="ARBA00003717"/>
    </source>
</evidence>
<dbReference type="InterPro" id="IPR049312">
    <property type="entry name" value="GIDA_C_N"/>
</dbReference>
<feature type="binding site" evidence="11">
    <location>
        <position position="364"/>
    </location>
    <ligand>
        <name>FAD</name>
        <dbReference type="ChEBI" id="CHEBI:57692"/>
    </ligand>
</feature>
<evidence type="ECO:0000256" key="1">
    <source>
        <dbReference type="ARBA" id="ARBA00001974"/>
    </source>
</evidence>
<keyword evidence="7 11" id="KW-0274">FAD</keyword>
<dbReference type="GO" id="GO:0030488">
    <property type="term" value="P:tRNA methylation"/>
    <property type="evidence" value="ECO:0007669"/>
    <property type="project" value="TreeGrafter"/>
</dbReference>
<dbReference type="PROSITE" id="PS01281">
    <property type="entry name" value="GIDA_2"/>
    <property type="match status" value="1"/>
</dbReference>
<dbReference type="Pfam" id="PF13932">
    <property type="entry name" value="SAM_GIDA_C"/>
    <property type="match status" value="1"/>
</dbReference>
<accession>A0A520LT15</accession>
<dbReference type="GO" id="GO:0050660">
    <property type="term" value="F:flavin adenine dinucleotide binding"/>
    <property type="evidence" value="ECO:0007669"/>
    <property type="project" value="UniProtKB-UniRule"/>
</dbReference>
<dbReference type="EMBL" id="SHBN01000025">
    <property type="protein sequence ID" value="RZO11899.1"/>
    <property type="molecule type" value="Genomic_DNA"/>
</dbReference>
<feature type="binding site" evidence="11">
    <location>
        <begin position="267"/>
        <end position="281"/>
    </location>
    <ligand>
        <name>NAD(+)</name>
        <dbReference type="ChEBI" id="CHEBI:57540"/>
    </ligand>
</feature>
<evidence type="ECO:0000256" key="5">
    <source>
        <dbReference type="ARBA" id="ARBA00022630"/>
    </source>
</evidence>
<evidence type="ECO:0000313" key="14">
    <source>
        <dbReference type="Proteomes" id="UP000319023"/>
    </source>
</evidence>
<comment type="function">
    <text evidence="2 11">NAD-binding protein involved in the addition of a carboxymethylaminomethyl (cmnm) group at the wobble position (U34) of certain tRNAs, forming tRNA-cmnm(5)s(2)U34.</text>
</comment>
<dbReference type="InterPro" id="IPR026904">
    <property type="entry name" value="MnmG_C"/>
</dbReference>
<evidence type="ECO:0000256" key="10">
    <source>
        <dbReference type="ARBA" id="ARBA00031800"/>
    </source>
</evidence>
<sequence length="605" mass="66728">MFDVIVIGGGHAGVEAAHVVYRQGLNCCLVTFKTETIGQMSCNPAIGGLGKSHLVREVDALGGIMAQATDLSGIQSRTLNTRKGFAVQALRVQCDRDKYKQAIQELLLETNITIKEGEVVDIMLEQNTILGVELKSGEKIKSSKTILTTGTFLNGVMYKGDEKISGGRVGDSTSIPLSEKLYDLKLPMGRLKTGTPARIKLSSINLNLMEEQPGDKNPPSMSVLQPPQATLPQISCYITRTNKQTHKIISDNTHLSAMYSGKISGIGPRYCPSIEDKINKFGEKDSHQIFIEPEGLDKDLVYPNGISTSLPTSAQKEFVESIQGMENCIIEEFGYAVEYDFIDPRSLKPTLETKFIKNLYLAGQINGTTGYEEAAAQGLVAGINAAQNILNKPDVVFDRSEAYIGVLIDDLTLHGVTEPYRMFTSRAEFRLMLSQDTACQRLTKKGHSLGLIAEKTFGAYLEKENTYQDFLKQTKKIKTKHNNKPTTGEDLLKRTDLTPSEVKLILKIPKDNEGFFKRAANEIKYSGYIAKQKREVESSRKNEKALIPSDTNYSSIKGLSNEVVERLIKHKPSTLGQASRLEGVTPAAINLIAITIKKKQLLEKA</sequence>
<dbReference type="SMART" id="SM01228">
    <property type="entry name" value="GIDA_assoc_3"/>
    <property type="match status" value="1"/>
</dbReference>
<dbReference type="GO" id="GO:0005829">
    <property type="term" value="C:cytosol"/>
    <property type="evidence" value="ECO:0007669"/>
    <property type="project" value="TreeGrafter"/>
</dbReference>
<dbReference type="FunFam" id="1.10.150.570:FF:000001">
    <property type="entry name" value="tRNA uridine 5-carboxymethylaminomethyl modification enzyme MnmG"/>
    <property type="match status" value="1"/>
</dbReference>
<evidence type="ECO:0000256" key="8">
    <source>
        <dbReference type="ARBA" id="ARBA00023027"/>
    </source>
</evidence>
<keyword evidence="5 11" id="KW-0285">Flavoprotein</keyword>
<comment type="subunit">
    <text evidence="9 11">Homodimer. Heterotetramer of two MnmE and two MnmG subunits.</text>
</comment>
<evidence type="ECO:0000256" key="6">
    <source>
        <dbReference type="ARBA" id="ARBA00022694"/>
    </source>
</evidence>
<dbReference type="AlphaFoldDB" id="A0A520LT15"/>
<dbReference type="HAMAP" id="MF_00129">
    <property type="entry name" value="MnmG_GidA"/>
    <property type="match status" value="1"/>
</dbReference>
<dbReference type="PROSITE" id="PS01280">
    <property type="entry name" value="GIDA_1"/>
    <property type="match status" value="1"/>
</dbReference>
<reference evidence="13 14" key="1">
    <citation type="submission" date="2019-02" db="EMBL/GenBank/DDBJ databases">
        <title>Prokaryotic population dynamics and viral predation in marine succession experiment using metagenomics: the confinement effect.</title>
        <authorList>
            <person name="Haro-Moreno J.M."/>
            <person name="Rodriguez-Valera F."/>
            <person name="Lopez-Perez M."/>
        </authorList>
    </citation>
    <scope>NUCLEOTIDE SEQUENCE [LARGE SCALE GENOMIC DNA]</scope>
    <source>
        <strain evidence="13">MED-G168</strain>
    </source>
</reference>
<comment type="cofactor">
    <cofactor evidence="1 11">
        <name>FAD</name>
        <dbReference type="ChEBI" id="CHEBI:57692"/>
    </cofactor>
</comment>
<feature type="binding site" evidence="11">
    <location>
        <position position="119"/>
    </location>
    <ligand>
        <name>FAD</name>
        <dbReference type="ChEBI" id="CHEBI:57692"/>
    </ligand>
</feature>
<evidence type="ECO:0000256" key="4">
    <source>
        <dbReference type="ARBA" id="ARBA00020461"/>
    </source>
</evidence>
<comment type="similarity">
    <text evidence="3 11">Belongs to the MnmG family.</text>
</comment>
<dbReference type="InterPro" id="IPR036188">
    <property type="entry name" value="FAD/NAD-bd_sf"/>
</dbReference>
<name>A0A520LT15_9GAMM</name>
<comment type="caution">
    <text evidence="13">The sequence shown here is derived from an EMBL/GenBank/DDBJ whole genome shotgun (WGS) entry which is preliminary data.</text>
</comment>
<comment type="subcellular location">
    <subcellularLocation>
        <location evidence="11">Cytoplasm</location>
    </subcellularLocation>
</comment>
<dbReference type="InterPro" id="IPR002218">
    <property type="entry name" value="MnmG-rel"/>
</dbReference>
<dbReference type="Gene3D" id="1.10.150.570">
    <property type="entry name" value="GidA associated domain, C-terminal subdomain"/>
    <property type="match status" value="1"/>
</dbReference>
<dbReference type="InterPro" id="IPR020595">
    <property type="entry name" value="MnmG-rel_CS"/>
</dbReference>